<organism evidence="2 3">
    <name type="scientific">Murinocardiopsis flavida</name>
    <dbReference type="NCBI Taxonomy" id="645275"/>
    <lineage>
        <taxon>Bacteria</taxon>
        <taxon>Bacillati</taxon>
        <taxon>Actinomycetota</taxon>
        <taxon>Actinomycetes</taxon>
        <taxon>Streptosporangiales</taxon>
        <taxon>Nocardiopsidaceae</taxon>
        <taxon>Murinocardiopsis</taxon>
    </lineage>
</organism>
<comment type="caution">
    <text evidence="2">The sequence shown here is derived from an EMBL/GenBank/DDBJ whole genome shotgun (WGS) entry which is preliminary data.</text>
</comment>
<dbReference type="AlphaFoldDB" id="A0A2P8DEJ3"/>
<dbReference type="InterPro" id="IPR036388">
    <property type="entry name" value="WH-like_DNA-bd_sf"/>
</dbReference>
<proteinExistence type="predicted"/>
<dbReference type="EMBL" id="PYGA01000014">
    <property type="protein sequence ID" value="PSK95651.1"/>
    <property type="molecule type" value="Genomic_DNA"/>
</dbReference>
<evidence type="ECO:0000313" key="3">
    <source>
        <dbReference type="Proteomes" id="UP000240542"/>
    </source>
</evidence>
<feature type="compositionally biased region" description="Low complexity" evidence="1">
    <location>
        <begin position="272"/>
        <end position="281"/>
    </location>
</feature>
<evidence type="ECO:0008006" key="4">
    <source>
        <dbReference type="Google" id="ProtNLM"/>
    </source>
</evidence>
<keyword evidence="3" id="KW-1185">Reference proteome</keyword>
<dbReference type="Gene3D" id="1.10.10.10">
    <property type="entry name" value="Winged helix-like DNA-binding domain superfamily/Winged helix DNA-binding domain"/>
    <property type="match status" value="1"/>
</dbReference>
<gene>
    <name evidence="2" type="ORF">CLV63_11484</name>
</gene>
<dbReference type="RefSeq" id="WP_106584583.1">
    <property type="nucleotide sequence ID" value="NZ_PYGA01000014.1"/>
</dbReference>
<dbReference type="Proteomes" id="UP000240542">
    <property type="component" value="Unassembled WGS sequence"/>
</dbReference>
<feature type="region of interest" description="Disordered" evidence="1">
    <location>
        <begin position="1"/>
        <end position="65"/>
    </location>
</feature>
<protein>
    <recommendedName>
        <fullName evidence="4">DNA-directed RNA polymerase specialized sigma24 family protein</fullName>
    </recommendedName>
</protein>
<feature type="compositionally biased region" description="Low complexity" evidence="1">
    <location>
        <begin position="13"/>
        <end position="33"/>
    </location>
</feature>
<feature type="region of interest" description="Disordered" evidence="1">
    <location>
        <begin position="234"/>
        <end position="292"/>
    </location>
</feature>
<feature type="compositionally biased region" description="Basic and acidic residues" evidence="1">
    <location>
        <begin position="34"/>
        <end position="46"/>
    </location>
</feature>
<dbReference type="OrthoDB" id="3481861at2"/>
<reference evidence="2 3" key="1">
    <citation type="submission" date="2018-03" db="EMBL/GenBank/DDBJ databases">
        <title>Genomic Encyclopedia of Archaeal and Bacterial Type Strains, Phase II (KMG-II): from individual species to whole genera.</title>
        <authorList>
            <person name="Goeker M."/>
        </authorList>
    </citation>
    <scope>NUCLEOTIDE SEQUENCE [LARGE SCALE GENOMIC DNA]</scope>
    <source>
        <strain evidence="2 3">DSM 45312</strain>
    </source>
</reference>
<evidence type="ECO:0000313" key="2">
    <source>
        <dbReference type="EMBL" id="PSK95651.1"/>
    </source>
</evidence>
<sequence length="339" mass="37405">MPPPTGTPHTALADPAEPTDAADAADAADPGETADPRDLAEPRDTTPADSDGPTESTGPEDQPLRHGYTARALARLANYAATQYRYPTPVPWEERRDAAWSAIAEHLYTATEPPAYWDLIRAGWNTITTHTRKHRSTHGQTPHGSAPQFHRYWMLAATPTGSPEERVVERLALDQIWAALTPRNQQLIRALYDHGDYTAAAESLGLPVSSFYSLISRARRAFTALWLEGETPTRAWGNDVRTGRDRPKHVTTTARQRTRKRTHRDQGSDSGTPATPAPARAPRNRRDIGTTDTELLTRHTNGESYREIAATLPIGPTAVRTRILNAFKATADPRHPPPH</sequence>
<accession>A0A2P8DEJ3</accession>
<name>A0A2P8DEJ3_9ACTN</name>
<evidence type="ECO:0000256" key="1">
    <source>
        <dbReference type="SAM" id="MobiDB-lite"/>
    </source>
</evidence>